<evidence type="ECO:0000313" key="3">
    <source>
        <dbReference type="EMBL" id="ANU77118.1"/>
    </source>
</evidence>
<dbReference type="OrthoDB" id="95800at2"/>
<keyword evidence="2" id="KW-0472">Membrane</keyword>
<accession>A0A1C7IDM3</accession>
<feature type="compositionally biased region" description="Basic and acidic residues" evidence="1">
    <location>
        <begin position="82"/>
        <end position="98"/>
    </location>
</feature>
<dbReference type="Pfam" id="PF22564">
    <property type="entry name" value="HAAS"/>
    <property type="match status" value="1"/>
</dbReference>
<dbReference type="Proteomes" id="UP000092574">
    <property type="component" value="Chromosome"/>
</dbReference>
<keyword evidence="2" id="KW-1133">Transmembrane helix</keyword>
<evidence type="ECO:0000313" key="4">
    <source>
        <dbReference type="Proteomes" id="UP000092574"/>
    </source>
</evidence>
<feature type="compositionally biased region" description="Low complexity" evidence="1">
    <location>
        <begin position="118"/>
        <end position="140"/>
    </location>
</feature>
<keyword evidence="4" id="KW-1185">Reference proteome</keyword>
<feature type="transmembrane region" description="Helical" evidence="2">
    <location>
        <begin position="201"/>
        <end position="232"/>
    </location>
</feature>
<dbReference type="KEGG" id="byl:A4V09_15930"/>
<feature type="transmembrane region" description="Helical" evidence="2">
    <location>
        <begin position="239"/>
        <end position="267"/>
    </location>
</feature>
<dbReference type="RefSeq" id="WP_065543249.1">
    <property type="nucleotide sequence ID" value="NZ_CP015405.2"/>
</dbReference>
<feature type="region of interest" description="Disordered" evidence="1">
    <location>
        <begin position="69"/>
        <end position="149"/>
    </location>
</feature>
<proteinExistence type="predicted"/>
<evidence type="ECO:0008006" key="5">
    <source>
        <dbReference type="Google" id="ProtNLM"/>
    </source>
</evidence>
<organism evidence="3 4">
    <name type="scientific">Blautia pseudococcoides</name>
    <dbReference type="NCBI Taxonomy" id="1796616"/>
    <lineage>
        <taxon>Bacteria</taxon>
        <taxon>Bacillati</taxon>
        <taxon>Bacillota</taxon>
        <taxon>Clostridia</taxon>
        <taxon>Lachnospirales</taxon>
        <taxon>Lachnospiraceae</taxon>
        <taxon>Blautia</taxon>
    </lineage>
</organism>
<sequence length="295" mass="31383">MKRKEFLAQLERLLWDIPVQEREEALDFYNSYFDDAGEENESSVIQELGSPGKVAAIIKADLGENRKDYGEYTETGYSDGIFDDRNMPERAGADKKEQSTGSGEQTQRDGSAYDGRRSYGSQNGSSGQESTEGSSSQDGTGQYGSGGKGYDGPYSRSGYGTGKTHRNRSGIMWGIIIVFVMFAVPVVGGIGLGILGIPFGLLAGVAGIIAAVMFSGVALLGSGIAMVVYALIHMLGNPAAALAISGAGIIMSAVGILLVMVFILFLAKVVPAVFRWVVDLIQRIVHRGMRGGDRS</sequence>
<reference evidence="3" key="1">
    <citation type="submission" date="2017-04" db="EMBL/GenBank/DDBJ databases">
        <title>Complete Genome Sequences of Twelve Strains of a Stable Defined Moderately Diverse Mouse Microbiota 2 (sDMDMm2).</title>
        <authorList>
            <person name="Uchimura Y."/>
            <person name="Wyss M."/>
            <person name="Brugiroux S."/>
            <person name="Limenitakis J.P."/>
            <person name="Stecher B."/>
            <person name="McCoy K.D."/>
            <person name="Macpherson A.J."/>
        </authorList>
    </citation>
    <scope>NUCLEOTIDE SEQUENCE</scope>
    <source>
        <strain evidence="3">YL58</strain>
    </source>
</reference>
<keyword evidence="2" id="KW-0812">Transmembrane</keyword>
<protein>
    <recommendedName>
        <fullName evidence="5">DUF1700 domain-containing protein</fullName>
    </recommendedName>
</protein>
<name>A0A1C7IDM3_9FIRM</name>
<feature type="compositionally biased region" description="Polar residues" evidence="1">
    <location>
        <begin position="99"/>
        <end position="109"/>
    </location>
</feature>
<evidence type="ECO:0000256" key="1">
    <source>
        <dbReference type="SAM" id="MobiDB-lite"/>
    </source>
</evidence>
<dbReference type="AlphaFoldDB" id="A0A1C7IDM3"/>
<feature type="transmembrane region" description="Helical" evidence="2">
    <location>
        <begin position="171"/>
        <end position="195"/>
    </location>
</feature>
<evidence type="ECO:0000256" key="2">
    <source>
        <dbReference type="SAM" id="Phobius"/>
    </source>
</evidence>
<dbReference type="EMBL" id="CP015405">
    <property type="protein sequence ID" value="ANU77118.1"/>
    <property type="molecule type" value="Genomic_DNA"/>
</dbReference>
<gene>
    <name evidence="3" type="ORF">A4V09_15930</name>
</gene>
<dbReference type="STRING" id="1796616.A4V09_15930"/>